<dbReference type="Proteomes" id="UP000253772">
    <property type="component" value="Chromosome c1"/>
</dbReference>
<dbReference type="EMBL" id="CP037900">
    <property type="protein sequence ID" value="QBP10091.1"/>
    <property type="molecule type" value="Genomic_DNA"/>
</dbReference>
<evidence type="ECO:0000313" key="1">
    <source>
        <dbReference type="EMBL" id="QBP10091.1"/>
    </source>
</evidence>
<reference evidence="1 2" key="1">
    <citation type="submission" date="2019-03" db="EMBL/GenBank/DDBJ databases">
        <title>Comparative insights into the high quality Complete genome sequence of highly metal resistant Cupriavidus metallidurans strain BS1 isolated from a gold-copper mine.</title>
        <authorList>
            <person name="Mazhar H.S."/>
            <person name="Rensing C."/>
        </authorList>
    </citation>
    <scope>NUCLEOTIDE SEQUENCE [LARGE SCALE GENOMIC DNA]</scope>
    <source>
        <strain evidence="1 2">BS1</strain>
    </source>
</reference>
<dbReference type="GO" id="GO:0008233">
    <property type="term" value="F:peptidase activity"/>
    <property type="evidence" value="ECO:0007669"/>
    <property type="project" value="UniProtKB-KW"/>
</dbReference>
<accession>A0A482IPG1</accession>
<dbReference type="Pfam" id="PF13365">
    <property type="entry name" value="Trypsin_2"/>
    <property type="match status" value="1"/>
</dbReference>
<keyword evidence="1" id="KW-0645">Protease</keyword>
<dbReference type="GO" id="GO:0006508">
    <property type="term" value="P:proteolysis"/>
    <property type="evidence" value="ECO:0007669"/>
    <property type="project" value="UniProtKB-KW"/>
</dbReference>
<evidence type="ECO:0000313" key="2">
    <source>
        <dbReference type="Proteomes" id="UP000253772"/>
    </source>
</evidence>
<name>A0A482IPG1_9BURK</name>
<organism evidence="1 2">
    <name type="scientific">Cupriavidus metallidurans</name>
    <dbReference type="NCBI Taxonomy" id="119219"/>
    <lineage>
        <taxon>Bacteria</taxon>
        <taxon>Pseudomonadati</taxon>
        <taxon>Pseudomonadota</taxon>
        <taxon>Betaproteobacteria</taxon>
        <taxon>Burkholderiales</taxon>
        <taxon>Burkholderiaceae</taxon>
        <taxon>Cupriavidus</taxon>
    </lineage>
</organism>
<dbReference type="SUPFAM" id="SSF50494">
    <property type="entry name" value="Trypsin-like serine proteases"/>
    <property type="match status" value="1"/>
</dbReference>
<protein>
    <submittedName>
        <fullName evidence="1">Serine protease</fullName>
    </submittedName>
</protein>
<sequence length="289" mass="32066">MTDADPQYPSNRRHFLPFKAVYLQCLDENGAAIENAYASGFVVREADGLYLYTCWHVVTGYDKHLVRVGHQLPSRMSIRIKLQASESIGQGMETIGGAQEITLPLYDRSGGKFAPLWFQDEQDVPQGDLNAIGIRVPFWHDAVKLRLPETIRISDLQVIDQGNCLEHLVDPGDKVYLVGYPYGYSALGEGQPTPIVLTRFIAALRVADRQREIVLDGYGAPGMSGGPVFVDTARGLRLLGPYTGLIYPDHVIEQNEKITALGTCCDMTLCWQHSTAMGLRPVKPPETFE</sequence>
<dbReference type="AlphaFoldDB" id="A0A482IPG1"/>
<dbReference type="InterPro" id="IPR043504">
    <property type="entry name" value="Peptidase_S1_PA_chymotrypsin"/>
</dbReference>
<dbReference type="InterPro" id="IPR009003">
    <property type="entry name" value="Peptidase_S1_PA"/>
</dbReference>
<dbReference type="RefSeq" id="WP_111733385.1">
    <property type="nucleotide sequence ID" value="NZ_CP037900.1"/>
</dbReference>
<dbReference type="Gene3D" id="2.40.10.10">
    <property type="entry name" value="Trypsin-like serine proteases"/>
    <property type="match status" value="1"/>
</dbReference>
<dbReference type="OrthoDB" id="212300at2"/>
<keyword evidence="1" id="KW-0378">Hydrolase</keyword>
<proteinExistence type="predicted"/>
<gene>
    <name evidence="1" type="ORF">DDF84_010150</name>
</gene>